<name>A0A562II39_MICOL</name>
<dbReference type="AlphaFoldDB" id="A0A562II39"/>
<dbReference type="GO" id="GO:0032259">
    <property type="term" value="P:methylation"/>
    <property type="evidence" value="ECO:0007669"/>
    <property type="project" value="UniProtKB-KW"/>
</dbReference>
<dbReference type="EMBL" id="VLKE01000001">
    <property type="protein sequence ID" value="TWH70423.1"/>
    <property type="molecule type" value="Genomic_DNA"/>
</dbReference>
<dbReference type="PANTHER" id="PTHR34203:SF15">
    <property type="entry name" value="SLL1173 PROTEIN"/>
    <property type="match status" value="1"/>
</dbReference>
<gene>
    <name evidence="2" type="ORF">JD77_05448</name>
</gene>
<dbReference type="SUPFAM" id="SSF53335">
    <property type="entry name" value="S-adenosyl-L-methionine-dependent methyltransferases"/>
    <property type="match status" value="1"/>
</dbReference>
<keyword evidence="2" id="KW-0489">Methyltransferase</keyword>
<sequence>MSTRAASYTLVLSAGAGFDEPGIIRHGRGYGLRVDARTRAIQTLRNDPELSPLRRSLDSYYGHPERDTAMDELYAQFVRAGDLVFDVGAHVGDRVGSFRRLGARVVAVEPQPLCVRALRALYVDDDRVTAVEAACGARSGVVELHVNSANPTVSTASSHFLRAADGAGGWEGEVWDSTIEVRCVSLDGLIAEHGEPAFVKIDVEGFEDAVLTGLSRALPALSFEFTTIERPLARRCLDRLVALGFTGFNVALGDDMALTFPGWLSAEAVAAHLDALPHAANSGDVYCVS</sequence>
<dbReference type="NCBIfam" id="TIGR01444">
    <property type="entry name" value="fkbM_fam"/>
    <property type="match status" value="1"/>
</dbReference>
<organism evidence="2 3">
    <name type="scientific">Micromonospora olivasterospora</name>
    <dbReference type="NCBI Taxonomy" id="1880"/>
    <lineage>
        <taxon>Bacteria</taxon>
        <taxon>Bacillati</taxon>
        <taxon>Actinomycetota</taxon>
        <taxon>Actinomycetes</taxon>
        <taxon>Micromonosporales</taxon>
        <taxon>Micromonosporaceae</taxon>
        <taxon>Micromonospora</taxon>
    </lineage>
</organism>
<protein>
    <submittedName>
        <fullName evidence="2">FkbM family methyltransferase</fullName>
    </submittedName>
</protein>
<dbReference type="PANTHER" id="PTHR34203">
    <property type="entry name" value="METHYLTRANSFERASE, FKBM FAMILY PROTEIN"/>
    <property type="match status" value="1"/>
</dbReference>
<dbReference type="InterPro" id="IPR029063">
    <property type="entry name" value="SAM-dependent_MTases_sf"/>
</dbReference>
<reference evidence="2 3" key="1">
    <citation type="submission" date="2019-07" db="EMBL/GenBank/DDBJ databases">
        <title>R&amp;d 2014.</title>
        <authorList>
            <person name="Klenk H.-P."/>
        </authorList>
    </citation>
    <scope>NUCLEOTIDE SEQUENCE [LARGE SCALE GENOMIC DNA]</scope>
    <source>
        <strain evidence="2 3">DSM 43868</strain>
    </source>
</reference>
<dbReference type="Proteomes" id="UP000319825">
    <property type="component" value="Unassembled WGS sequence"/>
</dbReference>
<evidence type="ECO:0000313" key="2">
    <source>
        <dbReference type="EMBL" id="TWH70423.1"/>
    </source>
</evidence>
<dbReference type="Pfam" id="PF05050">
    <property type="entry name" value="Methyltransf_21"/>
    <property type="match status" value="1"/>
</dbReference>
<evidence type="ECO:0000313" key="3">
    <source>
        <dbReference type="Proteomes" id="UP000319825"/>
    </source>
</evidence>
<dbReference type="GO" id="GO:0008168">
    <property type="term" value="F:methyltransferase activity"/>
    <property type="evidence" value="ECO:0007669"/>
    <property type="project" value="UniProtKB-KW"/>
</dbReference>
<accession>A0A562II39</accession>
<feature type="domain" description="Methyltransferase FkbM" evidence="1">
    <location>
        <begin position="86"/>
        <end position="223"/>
    </location>
</feature>
<comment type="caution">
    <text evidence="2">The sequence shown here is derived from an EMBL/GenBank/DDBJ whole genome shotgun (WGS) entry which is preliminary data.</text>
</comment>
<evidence type="ECO:0000259" key="1">
    <source>
        <dbReference type="Pfam" id="PF05050"/>
    </source>
</evidence>
<dbReference type="InterPro" id="IPR006342">
    <property type="entry name" value="FkbM_mtfrase"/>
</dbReference>
<keyword evidence="2" id="KW-0808">Transferase</keyword>
<dbReference type="InterPro" id="IPR052514">
    <property type="entry name" value="SAM-dependent_MTase"/>
</dbReference>
<dbReference type="Gene3D" id="3.40.50.150">
    <property type="entry name" value="Vaccinia Virus protein VP39"/>
    <property type="match status" value="1"/>
</dbReference>
<proteinExistence type="predicted"/>
<keyword evidence="3" id="KW-1185">Reference proteome</keyword>